<keyword evidence="2" id="KW-1185">Reference proteome</keyword>
<proteinExistence type="predicted"/>
<name>A0AAU7P089_9GAMM</name>
<reference evidence="1 2" key="1">
    <citation type="journal article" date="2024" name="Microbiology">
        <title>Methylomarinum rosea sp. nov., a novel halophilic methanotrophic bacterium from the hypersaline Lake Elton.</title>
        <authorList>
            <person name="Suleimanov R.Z."/>
            <person name="Oshkin I.Y."/>
            <person name="Danilova O.V."/>
            <person name="Suzina N.E."/>
            <person name="Dedysh S.N."/>
        </authorList>
    </citation>
    <scope>NUCLEOTIDE SEQUENCE [LARGE SCALE GENOMIC DNA]</scope>
    <source>
        <strain evidence="1 2">Ch1-1</strain>
        <plasmid evidence="2">unnamed2</plasmid>
    </source>
</reference>
<geneLocation type="plasmid" evidence="1 2">
    <name>unnamed2</name>
</geneLocation>
<dbReference type="Proteomes" id="UP001225378">
    <property type="component" value="Plasmid unnamed2"/>
</dbReference>
<dbReference type="RefSeq" id="WP_349432789.1">
    <property type="nucleotide sequence ID" value="NZ_CP157744.1"/>
</dbReference>
<dbReference type="KEGG" id="mech:Q9L42_020305"/>
<gene>
    <name evidence="1" type="ORF">Q9L42_020305</name>
</gene>
<dbReference type="AlphaFoldDB" id="A0AAU7P089"/>
<evidence type="ECO:0000313" key="1">
    <source>
        <dbReference type="EMBL" id="XBS22658.1"/>
    </source>
</evidence>
<protein>
    <submittedName>
        <fullName evidence="1">Uncharacterized protein</fullName>
    </submittedName>
</protein>
<keyword evidence="1" id="KW-0614">Plasmid</keyword>
<evidence type="ECO:0000313" key="2">
    <source>
        <dbReference type="Proteomes" id="UP001225378"/>
    </source>
</evidence>
<organism evidence="1 2">
    <name type="scientific">Methylomarinum roseum</name>
    <dbReference type="NCBI Taxonomy" id="3067653"/>
    <lineage>
        <taxon>Bacteria</taxon>
        <taxon>Pseudomonadati</taxon>
        <taxon>Pseudomonadota</taxon>
        <taxon>Gammaproteobacteria</taxon>
        <taxon>Methylococcales</taxon>
        <taxon>Methylococcaceae</taxon>
        <taxon>Methylomarinum</taxon>
    </lineage>
</organism>
<accession>A0AAU7P089</accession>
<dbReference type="EMBL" id="CP157744">
    <property type="protein sequence ID" value="XBS22658.1"/>
    <property type="molecule type" value="Genomic_DNA"/>
</dbReference>
<sequence>MSKTVKIKRGVTVQTDFGVGPVVAITKDWLIHLDEKGREICVYIPDHTISVPADIDSMDVPDNELELSC</sequence>